<dbReference type="EMBL" id="JAGGKC010000005">
    <property type="protein sequence ID" value="MBP1918346.1"/>
    <property type="molecule type" value="Genomic_DNA"/>
</dbReference>
<comment type="caution">
    <text evidence="2">The sequence shown here is derived from an EMBL/GenBank/DDBJ whole genome shotgun (WGS) entry which is preliminary data.</text>
</comment>
<name>A0ABS4G1C8_9CLOT</name>
<dbReference type="CDD" id="cd07750">
    <property type="entry name" value="PolyPPase_VTC_like"/>
    <property type="match status" value="1"/>
</dbReference>
<dbReference type="Proteomes" id="UP001519271">
    <property type="component" value="Unassembled WGS sequence"/>
</dbReference>
<evidence type="ECO:0000313" key="2">
    <source>
        <dbReference type="EMBL" id="MBP1918346.1"/>
    </source>
</evidence>
<protein>
    <recommendedName>
        <fullName evidence="1">VTC domain-containing protein</fullName>
    </recommendedName>
</protein>
<evidence type="ECO:0000259" key="1">
    <source>
        <dbReference type="Pfam" id="PF09359"/>
    </source>
</evidence>
<feature type="domain" description="VTC" evidence="1">
    <location>
        <begin position="7"/>
        <end position="223"/>
    </location>
</feature>
<dbReference type="InterPro" id="IPR018966">
    <property type="entry name" value="VTC_domain"/>
</dbReference>
<evidence type="ECO:0000313" key="3">
    <source>
        <dbReference type="Proteomes" id="UP001519271"/>
    </source>
</evidence>
<proteinExistence type="predicted"/>
<accession>A0ABS4G1C8</accession>
<dbReference type="InterPro" id="IPR042267">
    <property type="entry name" value="VTC_sf"/>
</dbReference>
<keyword evidence="3" id="KW-1185">Reference proteome</keyword>
<sequence>MEERCYRNEFKHIISQAARASLSSRLNRILEMDENSKGKPYIIKSLYFDSLYDEALKEKIDGAPSREKFRIRYYNQDLSFIRLEKKVKEGSKGYKLSARLTKDEAVSIMKGSIGFLRDKKDPLLLDFYVKARTKFLKPKSIVIYEREAYTFRPGNVRVTLDYNIRTSRDVSDFFSDDLPMIEDGEGKCVLEVKFDNFLPELIRDLVQVNETMSTSNSKYMAGRLMWG</sequence>
<dbReference type="RefSeq" id="WP_209458584.1">
    <property type="nucleotide sequence ID" value="NZ_JAGGKC010000005.1"/>
</dbReference>
<organism evidence="2 3">
    <name type="scientific">Youngiibacter multivorans</name>
    <dbReference type="NCBI Taxonomy" id="937251"/>
    <lineage>
        <taxon>Bacteria</taxon>
        <taxon>Bacillati</taxon>
        <taxon>Bacillota</taxon>
        <taxon>Clostridia</taxon>
        <taxon>Eubacteriales</taxon>
        <taxon>Clostridiaceae</taxon>
        <taxon>Youngiibacter</taxon>
    </lineage>
</organism>
<reference evidence="2 3" key="1">
    <citation type="submission" date="2021-03" db="EMBL/GenBank/DDBJ databases">
        <title>Genomic Encyclopedia of Type Strains, Phase IV (KMG-IV): sequencing the most valuable type-strain genomes for metagenomic binning, comparative biology and taxonomic classification.</title>
        <authorList>
            <person name="Goeker M."/>
        </authorList>
    </citation>
    <scope>NUCLEOTIDE SEQUENCE [LARGE SCALE GENOMIC DNA]</scope>
    <source>
        <strain evidence="2 3">DSM 6139</strain>
    </source>
</reference>
<dbReference type="Pfam" id="PF09359">
    <property type="entry name" value="VTC"/>
    <property type="match status" value="1"/>
</dbReference>
<dbReference type="Gene3D" id="3.20.100.30">
    <property type="entry name" value="VTC, catalytic tunnel domain"/>
    <property type="match status" value="1"/>
</dbReference>
<gene>
    <name evidence="2" type="ORF">J2Z34_000818</name>
</gene>